<proteinExistence type="predicted"/>
<keyword evidence="2" id="KW-1185">Reference proteome</keyword>
<organism evidence="1 2">
    <name type="scientific">uncultured phage cr2_1</name>
    <dbReference type="NCBI Taxonomy" id="2986394"/>
    <lineage>
        <taxon>Viruses</taxon>
        <taxon>Duplodnaviria</taxon>
        <taxon>Heunggongvirae</taxon>
        <taxon>Uroviricota</taxon>
        <taxon>Caudoviricetes</taxon>
        <taxon>Crassvirales</taxon>
        <taxon>Crevaviridae</taxon>
        <taxon>Coarsevirinae</taxon>
        <taxon>Junduvirus</taxon>
        <taxon>Junduvirus communis</taxon>
    </lineage>
</organism>
<dbReference type="EMBL" id="MZ130489">
    <property type="protein sequence ID" value="QWM90443.1"/>
    <property type="molecule type" value="Genomic_DNA"/>
</dbReference>
<sequence length="281" mass="32917">MIMKLHVIYKGQTVDISYDLLYINTDEVGIRFSNSNADSCKFLTQYLEANRLDYVLKDREDYKEIVTLPDIFALTLSTKGTYRSPVVKDNLYDAIVERSNDIELAHNAIREFKHNVKEIDARLADMQDDLSKSEYARSIDNITKEILEFKRCKQLEALALAEEHLNVSRETIPTVETLEVAYEVSTLFKLEDFAKLLYIYGYLEEQSKLSKKYQKVYDVLDRLEKYMYPEYVKEVEALGQNLFAELQEKAAKWAENEPNISEWIREKCRQFGFEVESEDGE</sequence>
<protein>
    <submittedName>
        <fullName evidence="1">Uncharacterized protein</fullName>
    </submittedName>
</protein>
<name>A0AAE7S069_9CAUD</name>
<accession>A0AAE7S069</accession>
<dbReference type="Proteomes" id="UP000827432">
    <property type="component" value="Segment"/>
</dbReference>
<dbReference type="GeneID" id="75690745"/>
<evidence type="ECO:0000313" key="2">
    <source>
        <dbReference type="Proteomes" id="UP000827432"/>
    </source>
</evidence>
<dbReference type="KEGG" id="vg:75690745"/>
<evidence type="ECO:0000313" key="1">
    <source>
        <dbReference type="EMBL" id="QWM90443.1"/>
    </source>
</evidence>
<dbReference type="RefSeq" id="YP_010360015.1">
    <property type="nucleotide sequence ID" value="NC_062779.1"/>
</dbReference>
<gene>
    <name evidence="1" type="primary">gp_26580</name>
</gene>
<reference evidence="1 2" key="1">
    <citation type="submission" date="2021-04" db="EMBL/GenBank/DDBJ databases">
        <authorList>
            <person name="Shkoporov A.N."/>
            <person name="Stockdale S.R."/>
            <person name="Guerin E."/>
            <person name="Ross R.P."/>
            <person name="Hill C."/>
        </authorList>
    </citation>
    <scope>NUCLEOTIDE SEQUENCE [LARGE SCALE GENOMIC DNA]</scope>
    <source>
        <strain evidence="2">cr2_1</strain>
    </source>
</reference>